<reference evidence="1 2" key="1">
    <citation type="submission" date="2019-05" db="EMBL/GenBank/DDBJ databases">
        <title>Emergence of the Ug99 lineage of the wheat stem rust pathogen through somatic hybridization.</title>
        <authorList>
            <person name="Li F."/>
            <person name="Upadhyaya N.M."/>
            <person name="Sperschneider J."/>
            <person name="Matny O."/>
            <person name="Nguyen-Phuc H."/>
            <person name="Mago R."/>
            <person name="Raley C."/>
            <person name="Miller M.E."/>
            <person name="Silverstein K.A.T."/>
            <person name="Henningsen E."/>
            <person name="Hirsch C.D."/>
            <person name="Visser B."/>
            <person name="Pretorius Z.A."/>
            <person name="Steffenson B.J."/>
            <person name="Schwessinger B."/>
            <person name="Dodds P.N."/>
            <person name="Figueroa M."/>
        </authorList>
    </citation>
    <scope>NUCLEOTIDE SEQUENCE [LARGE SCALE GENOMIC DNA]</scope>
    <source>
        <strain evidence="1">21-0</strain>
    </source>
</reference>
<comment type="caution">
    <text evidence="1">The sequence shown here is derived from an EMBL/GenBank/DDBJ whole genome shotgun (WGS) entry which is preliminary data.</text>
</comment>
<evidence type="ECO:0000313" key="2">
    <source>
        <dbReference type="Proteomes" id="UP000324748"/>
    </source>
</evidence>
<protein>
    <submittedName>
        <fullName evidence="1">Uncharacterized protein</fullName>
    </submittedName>
</protein>
<accession>A0A5B0MQG2</accession>
<dbReference type="Proteomes" id="UP000324748">
    <property type="component" value="Unassembled WGS sequence"/>
</dbReference>
<dbReference type="EMBL" id="VSWC01000144">
    <property type="protein sequence ID" value="KAA1078348.1"/>
    <property type="molecule type" value="Genomic_DNA"/>
</dbReference>
<keyword evidence="2" id="KW-1185">Reference proteome</keyword>
<dbReference type="OrthoDB" id="10643576at2759"/>
<proteinExistence type="predicted"/>
<sequence length="143" mass="16386">MPIRVRYSPHQLEWVTQAYNRVAIFLSRIEDDISQTAKKDEYYEQMQQNHVILEVEVLQHELNNEAARLSVCKSGIPNVKCLWDAKRASLGRGPVEMYLTRSSSPKPENPYLPTGCMDGTIQWPLREEVNSFSTTALIPINGH</sequence>
<gene>
    <name evidence="1" type="ORF">PGT21_033882</name>
</gene>
<organism evidence="1 2">
    <name type="scientific">Puccinia graminis f. sp. tritici</name>
    <dbReference type="NCBI Taxonomy" id="56615"/>
    <lineage>
        <taxon>Eukaryota</taxon>
        <taxon>Fungi</taxon>
        <taxon>Dikarya</taxon>
        <taxon>Basidiomycota</taxon>
        <taxon>Pucciniomycotina</taxon>
        <taxon>Pucciniomycetes</taxon>
        <taxon>Pucciniales</taxon>
        <taxon>Pucciniaceae</taxon>
        <taxon>Puccinia</taxon>
    </lineage>
</organism>
<name>A0A5B0MQG2_PUCGR</name>
<dbReference type="AlphaFoldDB" id="A0A5B0MQG2"/>
<evidence type="ECO:0000313" key="1">
    <source>
        <dbReference type="EMBL" id="KAA1078348.1"/>
    </source>
</evidence>